<gene>
    <name evidence="1" type="ORF">DNK34_21590</name>
</gene>
<comment type="caution">
    <text evidence="1">The sequence shown here is derived from an EMBL/GenBank/DDBJ whole genome shotgun (WGS) entry which is preliminary data.</text>
</comment>
<accession>A0ABY1Z4P4</accession>
<evidence type="ECO:0000313" key="2">
    <source>
        <dbReference type="Proteomes" id="UP000291334"/>
    </source>
</evidence>
<organism evidence="1 2">
    <name type="scientific">Phytopseudomonas dryadis</name>
    <dbReference type="NCBI Taxonomy" id="2487520"/>
    <lineage>
        <taxon>Bacteria</taxon>
        <taxon>Pseudomonadati</taxon>
        <taxon>Pseudomonadota</taxon>
        <taxon>Gammaproteobacteria</taxon>
        <taxon>Pseudomonadales</taxon>
        <taxon>Pseudomonadaceae</taxon>
        <taxon>Phytopseudomonas</taxon>
    </lineage>
</organism>
<dbReference type="Proteomes" id="UP000291334">
    <property type="component" value="Unassembled WGS sequence"/>
</dbReference>
<evidence type="ECO:0000313" key="1">
    <source>
        <dbReference type="EMBL" id="TBV01232.1"/>
    </source>
</evidence>
<name>A0ABY1Z4P4_9GAMM</name>
<proteinExistence type="predicted"/>
<sequence>MVLVYQAFVVSKPQLSIGMPGATGMRQFIFSNLRKYALEYSRICFPEVPDLNVVGQAFYVLAADSLQVPKKGTQWFIVICRPELAREKIDCVLPELFSHPLTPLIPKSRLVVMDHASRAF</sequence>
<dbReference type="EMBL" id="QJUM01000032">
    <property type="protein sequence ID" value="TBV01232.1"/>
    <property type="molecule type" value="Genomic_DNA"/>
</dbReference>
<keyword evidence="2" id="KW-1185">Reference proteome</keyword>
<reference evidence="1 2" key="1">
    <citation type="submission" date="2018-06" db="EMBL/GenBank/DDBJ databases">
        <title>Three novel Pseudomonas species isolated from symptomatic oak.</title>
        <authorList>
            <person name="Bueno-Gonzalez V."/>
            <person name="Brady C."/>
        </authorList>
    </citation>
    <scope>NUCLEOTIDE SEQUENCE [LARGE SCALE GENOMIC DNA]</scope>
    <source>
        <strain evidence="1 2">P26B</strain>
    </source>
</reference>
<protein>
    <submittedName>
        <fullName evidence="1">Uncharacterized protein</fullName>
    </submittedName>
</protein>